<dbReference type="EMBL" id="CP072642">
    <property type="protein sequence ID" value="QUV94858.1"/>
    <property type="molecule type" value="Genomic_DNA"/>
</dbReference>
<organism evidence="1 2">
    <name type="scientific">Chloracidobacterium sp. N</name>
    <dbReference type="NCBI Taxonomy" id="2821540"/>
    <lineage>
        <taxon>Bacteria</taxon>
        <taxon>Pseudomonadati</taxon>
        <taxon>Acidobacteriota</taxon>
        <taxon>Terriglobia</taxon>
        <taxon>Terriglobales</taxon>
        <taxon>Acidobacteriaceae</taxon>
        <taxon>Chloracidobacterium</taxon>
        <taxon>Chloracidobacterium aggregatum</taxon>
    </lineage>
</organism>
<keyword evidence="2" id="KW-1185">Reference proteome</keyword>
<dbReference type="InterPro" id="IPR029058">
    <property type="entry name" value="AB_hydrolase_fold"/>
</dbReference>
<dbReference type="RefSeq" id="WP_211423122.1">
    <property type="nucleotide sequence ID" value="NZ_CP072642.1"/>
</dbReference>
<evidence type="ECO:0000313" key="1">
    <source>
        <dbReference type="EMBL" id="QUV94858.1"/>
    </source>
</evidence>
<dbReference type="Gene3D" id="3.40.50.1820">
    <property type="entry name" value="alpha/beta hydrolase"/>
    <property type="match status" value="1"/>
</dbReference>
<dbReference type="PANTHER" id="PTHR48098">
    <property type="entry name" value="ENTEROCHELIN ESTERASE-RELATED"/>
    <property type="match status" value="1"/>
</dbReference>
<dbReference type="InterPro" id="IPR000801">
    <property type="entry name" value="Esterase-like"/>
</dbReference>
<dbReference type="GO" id="GO:0016787">
    <property type="term" value="F:hydrolase activity"/>
    <property type="evidence" value="ECO:0007669"/>
    <property type="project" value="UniProtKB-KW"/>
</dbReference>
<dbReference type="SUPFAM" id="SSF53474">
    <property type="entry name" value="alpha/beta-Hydrolases"/>
    <property type="match status" value="1"/>
</dbReference>
<name>A0ABX8B1I1_9BACT</name>
<reference evidence="1 2" key="1">
    <citation type="submission" date="2021-03" db="EMBL/GenBank/DDBJ databases">
        <title>Genomic and phenotypic characterization of Chloracidobacterium isolates provides evidence for multiple species.</title>
        <authorList>
            <person name="Saini M.K."/>
            <person name="Costas A.M.G."/>
            <person name="Tank M."/>
            <person name="Bryant D.A."/>
        </authorList>
    </citation>
    <scope>NUCLEOTIDE SEQUENCE [LARGE SCALE GENOMIC DNA]</scope>
    <source>
        <strain evidence="1 2">N</strain>
    </source>
</reference>
<protein>
    <submittedName>
        <fullName evidence="1">Alpha/beta hydrolase</fullName>
    </submittedName>
</protein>
<dbReference type="PANTHER" id="PTHR48098:SF6">
    <property type="entry name" value="FERRI-BACILLIBACTIN ESTERASE BESA"/>
    <property type="match status" value="1"/>
</dbReference>
<dbReference type="Pfam" id="PF00756">
    <property type="entry name" value="Esterase"/>
    <property type="match status" value="1"/>
</dbReference>
<accession>A0ABX8B1I1</accession>
<proteinExistence type="predicted"/>
<dbReference type="InterPro" id="IPR050583">
    <property type="entry name" value="Mycobacterial_A85_antigen"/>
</dbReference>
<keyword evidence="1" id="KW-0378">Hydrolase</keyword>
<gene>
    <name evidence="1" type="ORF">J8C05_05325</name>
</gene>
<sequence length="294" mass="33194">MSKRPAPSPAAFIPSLPRDADSYAGSFQLHINVASRHLTQKRHVIVYLPPGHGADPAVRYPVLYMHDGQNLFDGDTAYIRGHDWKMARTAERLMLEKKIEPLIIVGIWNTGVHRMDEYTPTRDPGVKQGGLLPMYGRFIVEELKPFVDATYCTDPARDRTGIGGSSLGGLAALLLGLHYSEYFGRIAALSPSLWWDHGVAFRLVRHLKRKPDVRIWLDMGTREMGGGIAQVRRMRDLLIEYGWLPDKDLFYREVRGGKHTEGDWGKRVGTVLRRLYPVKTARTRKPRQTAPAGS</sequence>
<dbReference type="Proteomes" id="UP000677668">
    <property type="component" value="Chromosome 1"/>
</dbReference>
<evidence type="ECO:0000313" key="2">
    <source>
        <dbReference type="Proteomes" id="UP000677668"/>
    </source>
</evidence>